<dbReference type="InterPro" id="IPR003738">
    <property type="entry name" value="SRAP"/>
</dbReference>
<keyword evidence="5" id="KW-0190">Covalent protein-DNA linkage</keyword>
<keyword evidence="6" id="KW-0238">DNA-binding</keyword>
<evidence type="ECO:0000256" key="4">
    <source>
        <dbReference type="ARBA" id="ARBA00022801"/>
    </source>
</evidence>
<dbReference type="PANTHER" id="PTHR13604:SF0">
    <property type="entry name" value="ABASIC SITE PROCESSING PROTEIN HMCES"/>
    <property type="match status" value="1"/>
</dbReference>
<dbReference type="SUPFAM" id="SSF143081">
    <property type="entry name" value="BB1717-like"/>
    <property type="match status" value="1"/>
</dbReference>
<evidence type="ECO:0000256" key="3">
    <source>
        <dbReference type="ARBA" id="ARBA00022763"/>
    </source>
</evidence>
<evidence type="ECO:0000313" key="9">
    <source>
        <dbReference type="EMBL" id="MYD89203.1"/>
    </source>
</evidence>
<evidence type="ECO:0000256" key="7">
    <source>
        <dbReference type="ARBA" id="ARBA00023239"/>
    </source>
</evidence>
<dbReference type="Gene3D" id="3.90.1680.10">
    <property type="entry name" value="SOS response associated peptidase-like"/>
    <property type="match status" value="1"/>
</dbReference>
<dbReference type="GO" id="GO:0008233">
    <property type="term" value="F:peptidase activity"/>
    <property type="evidence" value="ECO:0007669"/>
    <property type="project" value="UniProtKB-KW"/>
</dbReference>
<dbReference type="GO" id="GO:0003697">
    <property type="term" value="F:single-stranded DNA binding"/>
    <property type="evidence" value="ECO:0007669"/>
    <property type="project" value="InterPro"/>
</dbReference>
<gene>
    <name evidence="9" type="ORF">F4Y08_02525</name>
</gene>
<comment type="caution">
    <text evidence="9">The sequence shown here is derived from an EMBL/GenBank/DDBJ whole genome shotgun (WGS) entry which is preliminary data.</text>
</comment>
<dbReference type="PANTHER" id="PTHR13604">
    <property type="entry name" value="DC12-RELATED"/>
    <property type="match status" value="1"/>
</dbReference>
<keyword evidence="3" id="KW-0227">DNA damage</keyword>
<keyword evidence="2 8" id="KW-0645">Protease</keyword>
<dbReference type="EC" id="3.4.-.-" evidence="8"/>
<keyword evidence="7" id="KW-0456">Lyase</keyword>
<dbReference type="GO" id="GO:0106300">
    <property type="term" value="P:protein-DNA covalent cross-linking repair"/>
    <property type="evidence" value="ECO:0007669"/>
    <property type="project" value="InterPro"/>
</dbReference>
<dbReference type="InterPro" id="IPR036590">
    <property type="entry name" value="SRAP-like"/>
</dbReference>
<evidence type="ECO:0000256" key="2">
    <source>
        <dbReference type="ARBA" id="ARBA00022670"/>
    </source>
</evidence>
<protein>
    <recommendedName>
        <fullName evidence="8">Abasic site processing protein</fullName>
        <ecNumber evidence="8">3.4.-.-</ecNumber>
    </recommendedName>
</protein>
<sequence>MCGRFGLIPKQASFQLQFAVDLPQGIVPRFNIAPTQPVAIVRRNAVLEDRELTFAHWGLIPGWSKDASWAARLINARSETAAEKPSFRSAFKRRRCLIPATFFYEWTREQGGRQPYRFAMADGSYVAMAGLWEHWQSPDGHEIESCTILTTDANEFMQTYHHRMPVILHPRQYDMWLMADEWAVPGLRDLCQACPDDVLEVQPASRLVNDAGNEGPHLLDAE</sequence>
<dbReference type="EMBL" id="VXPY01000013">
    <property type="protein sequence ID" value="MYD89203.1"/>
    <property type="molecule type" value="Genomic_DNA"/>
</dbReference>
<evidence type="ECO:0000256" key="1">
    <source>
        <dbReference type="ARBA" id="ARBA00008136"/>
    </source>
</evidence>
<dbReference type="Pfam" id="PF02586">
    <property type="entry name" value="SRAP"/>
    <property type="match status" value="1"/>
</dbReference>
<evidence type="ECO:0000256" key="8">
    <source>
        <dbReference type="RuleBase" id="RU364100"/>
    </source>
</evidence>
<accession>A0A6B1DR01</accession>
<evidence type="ECO:0000256" key="6">
    <source>
        <dbReference type="ARBA" id="ARBA00023125"/>
    </source>
</evidence>
<comment type="similarity">
    <text evidence="1 8">Belongs to the SOS response-associated peptidase family.</text>
</comment>
<organism evidence="9">
    <name type="scientific">Caldilineaceae bacterium SB0662_bin_9</name>
    <dbReference type="NCBI Taxonomy" id="2605258"/>
    <lineage>
        <taxon>Bacteria</taxon>
        <taxon>Bacillati</taxon>
        <taxon>Chloroflexota</taxon>
        <taxon>Caldilineae</taxon>
        <taxon>Caldilineales</taxon>
        <taxon>Caldilineaceae</taxon>
    </lineage>
</organism>
<dbReference type="GO" id="GO:0006508">
    <property type="term" value="P:proteolysis"/>
    <property type="evidence" value="ECO:0007669"/>
    <property type="project" value="UniProtKB-KW"/>
</dbReference>
<dbReference type="AlphaFoldDB" id="A0A6B1DR01"/>
<reference evidence="9" key="1">
    <citation type="submission" date="2019-09" db="EMBL/GenBank/DDBJ databases">
        <title>Characterisation of the sponge microbiome using genome-centric metagenomics.</title>
        <authorList>
            <person name="Engelberts J.P."/>
            <person name="Robbins S.J."/>
            <person name="De Goeij J.M."/>
            <person name="Aranda M."/>
            <person name="Bell S.C."/>
            <person name="Webster N.S."/>
        </authorList>
    </citation>
    <scope>NUCLEOTIDE SEQUENCE</scope>
    <source>
        <strain evidence="9">SB0662_bin_9</strain>
    </source>
</reference>
<proteinExistence type="inferred from homology"/>
<keyword evidence="4 8" id="KW-0378">Hydrolase</keyword>
<dbReference type="GO" id="GO:0016829">
    <property type="term" value="F:lyase activity"/>
    <property type="evidence" value="ECO:0007669"/>
    <property type="project" value="UniProtKB-KW"/>
</dbReference>
<evidence type="ECO:0000256" key="5">
    <source>
        <dbReference type="ARBA" id="ARBA00023124"/>
    </source>
</evidence>
<name>A0A6B1DR01_9CHLR</name>